<comment type="caution">
    <text evidence="1">The sequence shown here is derived from an EMBL/GenBank/DDBJ whole genome shotgun (WGS) entry which is preliminary data.</text>
</comment>
<dbReference type="AlphaFoldDB" id="A0A4Z0F8X4"/>
<keyword evidence="2" id="KW-1185">Reference proteome</keyword>
<sequence length="133" mass="13353">MMTKTELGVLLFSATLGYAGMAHADLRSMGDAELSAVHGQLAILPGLVNVGPLFNLPLTAFNLFGATSLLSGVNIGALSGGTMLNIGGVTGVSITNTLGLSLFSGFSLPLGITGVSVVSTPWSINGLSGLNVF</sequence>
<dbReference type="Proteomes" id="UP000297890">
    <property type="component" value="Unassembled WGS sequence"/>
</dbReference>
<evidence type="ECO:0000313" key="2">
    <source>
        <dbReference type="Proteomes" id="UP000297890"/>
    </source>
</evidence>
<organism evidence="1 2">
    <name type="scientific">Candidatus Macondimonas diazotrophica</name>
    <dbReference type="NCBI Taxonomy" id="2305248"/>
    <lineage>
        <taxon>Bacteria</taxon>
        <taxon>Pseudomonadati</taxon>
        <taxon>Pseudomonadota</taxon>
        <taxon>Gammaproteobacteria</taxon>
        <taxon>Chromatiales</taxon>
        <taxon>Ectothiorhodospiraceae</taxon>
        <taxon>Candidatus Macondimonas</taxon>
    </lineage>
</organism>
<evidence type="ECO:0000313" key="1">
    <source>
        <dbReference type="EMBL" id="TFZ81754.1"/>
    </source>
</evidence>
<gene>
    <name evidence="1" type="ORF">E4680_11310</name>
</gene>
<name>A0A4Z0F8X4_9GAMM</name>
<reference evidence="1 2" key="1">
    <citation type="journal article" date="2019" name="ISME J.">
        <title>Candidatus Macondimonas diazotrophica, a novel gammaproteobacterial genus dominating crude-oil-contaminated coastal sediments.</title>
        <authorList>
            <person name="Karthikeyan S."/>
            <person name="Konstantinidis K."/>
        </authorList>
    </citation>
    <scope>NUCLEOTIDE SEQUENCE [LARGE SCALE GENOMIC DNA]</scope>
    <source>
        <strain evidence="1 2">KTK01</strain>
    </source>
</reference>
<dbReference type="RefSeq" id="WP_135282523.1">
    <property type="nucleotide sequence ID" value="NZ_SRIO01000016.1"/>
</dbReference>
<proteinExistence type="predicted"/>
<protein>
    <submittedName>
        <fullName evidence="1">Uncharacterized protein</fullName>
    </submittedName>
</protein>
<accession>A0A4Z0F8X4</accession>
<dbReference type="EMBL" id="SRIO01000016">
    <property type="protein sequence ID" value="TFZ81754.1"/>
    <property type="molecule type" value="Genomic_DNA"/>
</dbReference>